<dbReference type="Gene3D" id="3.40.1410.10">
    <property type="entry name" value="Chorismate lyase-like"/>
    <property type="match status" value="1"/>
</dbReference>
<dbReference type="Pfam" id="PF07702">
    <property type="entry name" value="UTRA"/>
    <property type="match status" value="1"/>
</dbReference>
<dbReference type="InterPro" id="IPR011663">
    <property type="entry name" value="UTRA"/>
</dbReference>
<dbReference type="SUPFAM" id="SSF46785">
    <property type="entry name" value="Winged helix' DNA-binding domain"/>
    <property type="match status" value="1"/>
</dbReference>
<dbReference type="SMART" id="SM00345">
    <property type="entry name" value="HTH_GNTR"/>
    <property type="match status" value="1"/>
</dbReference>
<dbReference type="PANTHER" id="PTHR44846">
    <property type="entry name" value="MANNOSYL-D-GLYCERATE TRANSPORT/METABOLISM SYSTEM REPRESSOR MNGR-RELATED"/>
    <property type="match status" value="1"/>
</dbReference>
<evidence type="ECO:0000313" key="6">
    <source>
        <dbReference type="Proteomes" id="UP000199128"/>
    </source>
</evidence>
<dbReference type="GO" id="GO:0003677">
    <property type="term" value="F:DNA binding"/>
    <property type="evidence" value="ECO:0007669"/>
    <property type="project" value="UniProtKB-KW"/>
</dbReference>
<dbReference type="RefSeq" id="WP_091007290.1">
    <property type="nucleotide sequence ID" value="NZ_FOGP01000001.1"/>
</dbReference>
<dbReference type="PROSITE" id="PS50949">
    <property type="entry name" value="HTH_GNTR"/>
    <property type="match status" value="1"/>
</dbReference>
<dbReference type="SMART" id="SM00866">
    <property type="entry name" value="UTRA"/>
    <property type="match status" value="1"/>
</dbReference>
<evidence type="ECO:0000256" key="3">
    <source>
        <dbReference type="ARBA" id="ARBA00023163"/>
    </source>
</evidence>
<sequence>MSAGGSPSASGRAGGSSFVPRYVTVADFLRRMIYNHELEPGERIPSEHQLMDKFDIARGTARHAIKILAEEGLLKQAHGRGTFVSEPDITHNVGSFPLSLAQSLTEQGKSFKTHVVRAKVEVPPPAMQIALDIKPGYGAFYIERVRIVDGEPMLCQENWISTVECPGIASHDFEHETMFDAIEHCSGRKIKKSNMTYSARSAGPKYASILDCDETTAILVLEQVVMLSDNRPVSWGRTWLKPGQTVTGTTAV</sequence>
<evidence type="ECO:0000313" key="5">
    <source>
        <dbReference type="EMBL" id="SER29243.1"/>
    </source>
</evidence>
<dbReference type="InterPro" id="IPR028978">
    <property type="entry name" value="Chorismate_lyase_/UTRA_dom_sf"/>
</dbReference>
<dbReference type="InterPro" id="IPR000524">
    <property type="entry name" value="Tscrpt_reg_HTH_GntR"/>
</dbReference>
<dbReference type="Gene3D" id="1.10.10.10">
    <property type="entry name" value="Winged helix-like DNA-binding domain superfamily/Winged helix DNA-binding domain"/>
    <property type="match status" value="1"/>
</dbReference>
<keyword evidence="2" id="KW-0238">DNA-binding</keyword>
<organism evidence="5 6">
    <name type="scientific">Parafannyhessea umbonata</name>
    <dbReference type="NCBI Taxonomy" id="604330"/>
    <lineage>
        <taxon>Bacteria</taxon>
        <taxon>Bacillati</taxon>
        <taxon>Actinomycetota</taxon>
        <taxon>Coriobacteriia</taxon>
        <taxon>Coriobacteriales</taxon>
        <taxon>Atopobiaceae</taxon>
        <taxon>Parafannyhessea</taxon>
    </lineage>
</organism>
<dbReference type="GO" id="GO:0003700">
    <property type="term" value="F:DNA-binding transcription factor activity"/>
    <property type="evidence" value="ECO:0007669"/>
    <property type="project" value="InterPro"/>
</dbReference>
<evidence type="ECO:0000256" key="1">
    <source>
        <dbReference type="ARBA" id="ARBA00023015"/>
    </source>
</evidence>
<dbReference type="InterPro" id="IPR036388">
    <property type="entry name" value="WH-like_DNA-bd_sf"/>
</dbReference>
<feature type="domain" description="HTH gntR-type" evidence="4">
    <location>
        <begin position="19"/>
        <end position="87"/>
    </location>
</feature>
<reference evidence="6" key="1">
    <citation type="submission" date="2016-10" db="EMBL/GenBank/DDBJ databases">
        <authorList>
            <person name="Varghese N."/>
            <person name="Submissions S."/>
        </authorList>
    </citation>
    <scope>NUCLEOTIDE SEQUENCE [LARGE SCALE GENOMIC DNA]</scope>
    <source>
        <strain evidence="6">KHGC19</strain>
    </source>
</reference>
<dbReference type="Pfam" id="PF00392">
    <property type="entry name" value="GntR"/>
    <property type="match status" value="1"/>
</dbReference>
<dbReference type="InterPro" id="IPR036390">
    <property type="entry name" value="WH_DNA-bd_sf"/>
</dbReference>
<keyword evidence="1" id="KW-0805">Transcription regulation</keyword>
<evidence type="ECO:0000259" key="4">
    <source>
        <dbReference type="PROSITE" id="PS50949"/>
    </source>
</evidence>
<evidence type="ECO:0000256" key="2">
    <source>
        <dbReference type="ARBA" id="ARBA00023125"/>
    </source>
</evidence>
<dbReference type="PANTHER" id="PTHR44846:SF1">
    <property type="entry name" value="MANNOSYL-D-GLYCERATE TRANSPORT_METABOLISM SYSTEM REPRESSOR MNGR-RELATED"/>
    <property type="match status" value="1"/>
</dbReference>
<name>A0A1H9N1L4_9ACTN</name>
<dbReference type="PRINTS" id="PR00035">
    <property type="entry name" value="HTHGNTR"/>
</dbReference>
<proteinExistence type="predicted"/>
<gene>
    <name evidence="5" type="ORF">SAMN05216446_0072</name>
</gene>
<protein>
    <submittedName>
        <fullName evidence="5">Transcriptional regulator, GntR family</fullName>
    </submittedName>
</protein>
<dbReference type="Proteomes" id="UP000199128">
    <property type="component" value="Unassembled WGS sequence"/>
</dbReference>
<keyword evidence="3" id="KW-0804">Transcription</keyword>
<dbReference type="CDD" id="cd07377">
    <property type="entry name" value="WHTH_GntR"/>
    <property type="match status" value="1"/>
</dbReference>
<accession>A0A1H9N1L4</accession>
<dbReference type="GO" id="GO:0045892">
    <property type="term" value="P:negative regulation of DNA-templated transcription"/>
    <property type="evidence" value="ECO:0007669"/>
    <property type="project" value="TreeGrafter"/>
</dbReference>
<dbReference type="EMBL" id="FOGP01000001">
    <property type="protein sequence ID" value="SER29243.1"/>
    <property type="molecule type" value="Genomic_DNA"/>
</dbReference>
<dbReference type="InterPro" id="IPR050679">
    <property type="entry name" value="Bact_HTH_transcr_reg"/>
</dbReference>
<dbReference type="AlphaFoldDB" id="A0A1H9N1L4"/>
<dbReference type="SUPFAM" id="SSF64288">
    <property type="entry name" value="Chorismate lyase-like"/>
    <property type="match status" value="1"/>
</dbReference>